<organism evidence="7 8">
    <name type="scientific">Paenibacillus solani</name>
    <dbReference type="NCBI Taxonomy" id="1705565"/>
    <lineage>
        <taxon>Bacteria</taxon>
        <taxon>Bacillati</taxon>
        <taxon>Bacillota</taxon>
        <taxon>Bacilli</taxon>
        <taxon>Bacillales</taxon>
        <taxon>Paenibacillaceae</taxon>
        <taxon>Paenibacillus</taxon>
    </lineage>
</organism>
<keyword evidence="1 6" id="KW-0963">Cytoplasm</keyword>
<comment type="function">
    <text evidence="6">Redox regulated molecular chaperone. Protects both thermally unfolding and oxidatively damaged proteins from irreversible aggregation. Plays an important role in the bacterial defense system toward oxidative stress.</text>
</comment>
<dbReference type="Gene3D" id="3.90.1280.10">
    <property type="entry name" value="HSP33 redox switch-like"/>
    <property type="match status" value="1"/>
</dbReference>
<dbReference type="PANTHER" id="PTHR30111">
    <property type="entry name" value="33 KDA CHAPERONIN"/>
    <property type="match status" value="1"/>
</dbReference>
<dbReference type="HAMAP" id="MF_00117">
    <property type="entry name" value="HslO"/>
    <property type="match status" value="1"/>
</dbReference>
<keyword evidence="3 6" id="KW-1015">Disulfide bond</keyword>
<reference evidence="8" key="1">
    <citation type="submission" date="2015-08" db="EMBL/GenBank/DDBJ databases">
        <title>Genome sequencing project for genomic taxonomy and phylogenomics of Bacillus-like bacteria.</title>
        <authorList>
            <person name="Liu B."/>
            <person name="Wang J."/>
            <person name="Zhu Y."/>
            <person name="Liu G."/>
            <person name="Chen Q."/>
            <person name="Chen Z."/>
            <person name="Lan J."/>
            <person name="Che J."/>
            <person name="Ge C."/>
            <person name="Shi H."/>
            <person name="Pan Z."/>
            <person name="Liu X."/>
        </authorList>
    </citation>
    <scope>NUCLEOTIDE SEQUENCE [LARGE SCALE GENOMIC DNA]</scope>
    <source>
        <strain evidence="8">FJAT-22460</strain>
    </source>
</reference>
<evidence type="ECO:0000313" key="8">
    <source>
        <dbReference type="Proteomes" id="UP000036932"/>
    </source>
</evidence>
<evidence type="ECO:0000256" key="3">
    <source>
        <dbReference type="ARBA" id="ARBA00023157"/>
    </source>
</evidence>
<gene>
    <name evidence="6" type="primary">hslO</name>
    <name evidence="7" type="ORF">AM231_24425</name>
</gene>
<sequence length="294" mass="32167">MGNQKDRMLRGTALNGKVRAFAVRTTALVEELRQRHDTFPVVTAALGRTVSAAAMMGAMLKGDERLSIQVRGDGPIGLIAAESNAKGEVRGYVKNPHVEMTNIRPGKMDVAAAVGTTGQIDVIKDLGLKEPYRGSVPIISGELAEDFTYYFAVSEQTNSAVSLGVLVSPDYSVANAGGFIIQLLPGVTDEEITDIELALSKIPPITEMLEEGLELEDILKRVLPDVTIMEESEVYFSCDCSHERVERALISLGQDELQQMIEEDGQAEVSCHFCNERYLFDEEQLKSVLERAKS</sequence>
<name>A0A0M1N0Y7_9BACL</name>
<evidence type="ECO:0000256" key="5">
    <source>
        <dbReference type="ARBA" id="ARBA00023284"/>
    </source>
</evidence>
<evidence type="ECO:0000256" key="4">
    <source>
        <dbReference type="ARBA" id="ARBA00023186"/>
    </source>
</evidence>
<proteinExistence type="inferred from homology"/>
<comment type="subcellular location">
    <subcellularLocation>
        <location evidence="6">Cytoplasm</location>
    </subcellularLocation>
</comment>
<dbReference type="GO" id="GO:0051082">
    <property type="term" value="F:unfolded protein binding"/>
    <property type="evidence" value="ECO:0007669"/>
    <property type="project" value="UniProtKB-UniRule"/>
</dbReference>
<evidence type="ECO:0000256" key="1">
    <source>
        <dbReference type="ARBA" id="ARBA00022490"/>
    </source>
</evidence>
<keyword evidence="5 6" id="KW-0676">Redox-active center</keyword>
<dbReference type="GO" id="GO:0042026">
    <property type="term" value="P:protein refolding"/>
    <property type="evidence" value="ECO:0007669"/>
    <property type="project" value="TreeGrafter"/>
</dbReference>
<keyword evidence="4 6" id="KW-0143">Chaperone</keyword>
<dbReference type="Pfam" id="PF01430">
    <property type="entry name" value="HSP33"/>
    <property type="match status" value="1"/>
</dbReference>
<dbReference type="Proteomes" id="UP000036932">
    <property type="component" value="Unassembled WGS sequence"/>
</dbReference>
<dbReference type="InterPro" id="IPR000397">
    <property type="entry name" value="Heat_shock_Hsp33"/>
</dbReference>
<evidence type="ECO:0000256" key="2">
    <source>
        <dbReference type="ARBA" id="ARBA00022833"/>
    </source>
</evidence>
<dbReference type="CDD" id="cd00498">
    <property type="entry name" value="Hsp33"/>
    <property type="match status" value="1"/>
</dbReference>
<accession>A0A0M1N0Y7</accession>
<dbReference type="PIRSF" id="PIRSF005261">
    <property type="entry name" value="Heat_shock_Hsp33"/>
    <property type="match status" value="1"/>
</dbReference>
<comment type="caution">
    <text evidence="7">The sequence shown here is derived from an EMBL/GenBank/DDBJ whole genome shotgun (WGS) entry which is preliminary data.</text>
</comment>
<dbReference type="GO" id="GO:0044183">
    <property type="term" value="F:protein folding chaperone"/>
    <property type="evidence" value="ECO:0007669"/>
    <property type="project" value="TreeGrafter"/>
</dbReference>
<dbReference type="SUPFAM" id="SSF118352">
    <property type="entry name" value="HSP33 redox switch-like"/>
    <property type="match status" value="1"/>
</dbReference>
<dbReference type="InterPro" id="IPR016154">
    <property type="entry name" value="Heat_shock_Hsp33_C"/>
</dbReference>
<dbReference type="Gene3D" id="3.55.30.10">
    <property type="entry name" value="Hsp33 domain"/>
    <property type="match status" value="1"/>
</dbReference>
<dbReference type="SUPFAM" id="SSF64397">
    <property type="entry name" value="Hsp33 domain"/>
    <property type="match status" value="1"/>
</dbReference>
<comment type="similarity">
    <text evidence="6">Belongs to the HSP33 family.</text>
</comment>
<dbReference type="InterPro" id="IPR016153">
    <property type="entry name" value="Heat_shock_Hsp33_N"/>
</dbReference>
<dbReference type="OrthoDB" id="9776534at2"/>
<dbReference type="AlphaFoldDB" id="A0A0M1N0Y7"/>
<dbReference type="GO" id="GO:0005737">
    <property type="term" value="C:cytoplasm"/>
    <property type="evidence" value="ECO:0007669"/>
    <property type="project" value="UniProtKB-SubCell"/>
</dbReference>
<keyword evidence="8" id="KW-1185">Reference proteome</keyword>
<dbReference type="NCBIfam" id="NF001033">
    <property type="entry name" value="PRK00114.1"/>
    <property type="match status" value="1"/>
</dbReference>
<evidence type="ECO:0000313" key="7">
    <source>
        <dbReference type="EMBL" id="KOR75817.1"/>
    </source>
</evidence>
<comment type="PTM">
    <text evidence="6">Under oxidizing conditions two disulfide bonds are formed involving the reactive cysteines. Under reducing conditions zinc is bound to the reactive cysteines and the protein is inactive.</text>
</comment>
<evidence type="ECO:0000256" key="6">
    <source>
        <dbReference type="HAMAP-Rule" id="MF_00117"/>
    </source>
</evidence>
<feature type="disulfide bond" description="Redox-active" evidence="6">
    <location>
        <begin position="271"/>
        <end position="274"/>
    </location>
</feature>
<dbReference type="RefSeq" id="WP_053490686.1">
    <property type="nucleotide sequence ID" value="NZ_LIUT01000008.1"/>
</dbReference>
<protein>
    <recommendedName>
        <fullName evidence="6">33 kDa chaperonin</fullName>
    </recommendedName>
    <alternativeName>
        <fullName evidence="6">Heat shock protein 33 homolog</fullName>
        <shortName evidence="6">HSP33</shortName>
    </alternativeName>
</protein>
<keyword evidence="2 6" id="KW-0862">Zinc</keyword>
<dbReference type="PANTHER" id="PTHR30111:SF1">
    <property type="entry name" value="33 KDA CHAPERONIN"/>
    <property type="match status" value="1"/>
</dbReference>
<dbReference type="EMBL" id="LIUT01000008">
    <property type="protein sequence ID" value="KOR75817.1"/>
    <property type="molecule type" value="Genomic_DNA"/>
</dbReference>
<dbReference type="PATRIC" id="fig|1705565.3.peg.1049"/>
<feature type="disulfide bond" description="Redox-active" evidence="6">
    <location>
        <begin position="238"/>
        <end position="240"/>
    </location>
</feature>